<organism evidence="8 9">
    <name type="scientific">Pseudocercospora fuligena</name>
    <dbReference type="NCBI Taxonomy" id="685502"/>
    <lineage>
        <taxon>Eukaryota</taxon>
        <taxon>Fungi</taxon>
        <taxon>Dikarya</taxon>
        <taxon>Ascomycota</taxon>
        <taxon>Pezizomycotina</taxon>
        <taxon>Dothideomycetes</taxon>
        <taxon>Dothideomycetidae</taxon>
        <taxon>Mycosphaerellales</taxon>
        <taxon>Mycosphaerellaceae</taxon>
        <taxon>Pseudocercospora</taxon>
    </lineage>
</organism>
<reference evidence="8" key="1">
    <citation type="submission" date="2020-04" db="EMBL/GenBank/DDBJ databases">
        <title>Draft genome resource of the tomato pathogen Pseudocercospora fuligena.</title>
        <authorList>
            <person name="Zaccaron A."/>
        </authorList>
    </citation>
    <scope>NUCLEOTIDE SEQUENCE</scope>
    <source>
        <strain evidence="8">PF001</strain>
    </source>
</reference>
<dbReference type="OrthoDB" id="66881at2759"/>
<protein>
    <submittedName>
        <fullName evidence="8">Baeyer-Villiger monooxygenase</fullName>
    </submittedName>
</protein>
<name>A0A8H6RVK9_9PEZI</name>
<accession>A0A8H6RVK9</accession>
<evidence type="ECO:0000256" key="5">
    <source>
        <dbReference type="ARBA" id="ARBA00022857"/>
    </source>
</evidence>
<dbReference type="GO" id="GO:0050660">
    <property type="term" value="F:flavin adenine dinucleotide binding"/>
    <property type="evidence" value="ECO:0007669"/>
    <property type="project" value="InterPro"/>
</dbReference>
<keyword evidence="9" id="KW-1185">Reference proteome</keyword>
<dbReference type="PANTHER" id="PTHR43098:SF3">
    <property type="entry name" value="L-ORNITHINE N(5)-MONOOXYGENASE-RELATED"/>
    <property type="match status" value="1"/>
</dbReference>
<evidence type="ECO:0000313" key="8">
    <source>
        <dbReference type="EMBL" id="KAF7198198.1"/>
    </source>
</evidence>
<evidence type="ECO:0000256" key="4">
    <source>
        <dbReference type="ARBA" id="ARBA00022827"/>
    </source>
</evidence>
<evidence type="ECO:0000256" key="6">
    <source>
        <dbReference type="ARBA" id="ARBA00023002"/>
    </source>
</evidence>
<dbReference type="GO" id="GO:0004499">
    <property type="term" value="F:N,N-dimethylaniline monooxygenase activity"/>
    <property type="evidence" value="ECO:0007669"/>
    <property type="project" value="InterPro"/>
</dbReference>
<dbReference type="Pfam" id="PF00743">
    <property type="entry name" value="FMO-like"/>
    <property type="match status" value="1"/>
</dbReference>
<dbReference type="AlphaFoldDB" id="A0A8H6RVK9"/>
<dbReference type="InterPro" id="IPR036188">
    <property type="entry name" value="FAD/NAD-bd_sf"/>
</dbReference>
<keyword evidence="7 8" id="KW-0503">Monooxygenase</keyword>
<keyword evidence="4" id="KW-0274">FAD</keyword>
<dbReference type="InterPro" id="IPR050775">
    <property type="entry name" value="FAD-binding_Monooxygenases"/>
</dbReference>
<keyword evidence="5" id="KW-0521">NADP</keyword>
<dbReference type="PRINTS" id="PR00411">
    <property type="entry name" value="PNDRDTASEI"/>
</dbReference>
<dbReference type="Proteomes" id="UP000660729">
    <property type="component" value="Unassembled WGS sequence"/>
</dbReference>
<keyword evidence="6" id="KW-0560">Oxidoreductase</keyword>
<keyword evidence="3" id="KW-0285">Flavoprotein</keyword>
<comment type="cofactor">
    <cofactor evidence="1">
        <name>FAD</name>
        <dbReference type="ChEBI" id="CHEBI:57692"/>
    </cofactor>
</comment>
<comment type="caution">
    <text evidence="8">The sequence shown here is derived from an EMBL/GenBank/DDBJ whole genome shotgun (WGS) entry which is preliminary data.</text>
</comment>
<evidence type="ECO:0000313" key="9">
    <source>
        <dbReference type="Proteomes" id="UP000660729"/>
    </source>
</evidence>
<dbReference type="Gene3D" id="3.50.50.60">
    <property type="entry name" value="FAD/NAD(P)-binding domain"/>
    <property type="match status" value="2"/>
</dbReference>
<evidence type="ECO:0000256" key="2">
    <source>
        <dbReference type="ARBA" id="ARBA00010139"/>
    </source>
</evidence>
<dbReference type="GO" id="GO:0050661">
    <property type="term" value="F:NADP binding"/>
    <property type="evidence" value="ECO:0007669"/>
    <property type="project" value="InterPro"/>
</dbReference>
<dbReference type="InterPro" id="IPR020946">
    <property type="entry name" value="Flavin_mOase-like"/>
</dbReference>
<gene>
    <name evidence="8" type="ORF">HII31_00554</name>
</gene>
<dbReference type="SUPFAM" id="SSF51905">
    <property type="entry name" value="FAD/NAD(P)-binding domain"/>
    <property type="match status" value="1"/>
</dbReference>
<dbReference type="PANTHER" id="PTHR43098">
    <property type="entry name" value="L-ORNITHINE N(5)-MONOOXYGENASE-RELATED"/>
    <property type="match status" value="1"/>
</dbReference>
<evidence type="ECO:0000256" key="3">
    <source>
        <dbReference type="ARBA" id="ARBA00022630"/>
    </source>
</evidence>
<evidence type="ECO:0000256" key="1">
    <source>
        <dbReference type="ARBA" id="ARBA00001974"/>
    </source>
</evidence>
<proteinExistence type="inferred from homology"/>
<dbReference type="EMBL" id="JABCIY010000003">
    <property type="protein sequence ID" value="KAF7198198.1"/>
    <property type="molecule type" value="Genomic_DNA"/>
</dbReference>
<evidence type="ECO:0000256" key="7">
    <source>
        <dbReference type="ARBA" id="ARBA00023033"/>
    </source>
</evidence>
<sequence length="578" mass="65685">MSQPETVNYLNGEVPVVADQSNGGHPEVHEFTGEAATTNGADGQSTIKADVLVIGAGFSGITAMHRFRKEGMTVKCFESGEDFGGVWYWNRYPGARVDSEMPFYQLNIPEVYKTWSFSERFPGHHELRKYMAHIDKTLNLRKDTYFNARVSDARRDESKGVWRIKTLQGHVAEGKYLILCTGLLHRTYTPDFPGLNDYKREIYHSGAWPEDFNPRGKKIGLIGAGATAVQITQELGKQADELTVFLRRPSYCLAMHQRPLTKVEQDQLRVYYPILFKEGRNSAAGFPSSRREQGVQEVSKEEREEHFERMWNTGGFHFQLSGFNDGAINPESNEITYQWWRKKVCERLTDPEKNKIMAPEKKPYYFGTKRSPLEQDYYEVLNRPNVHIHDLSASPLKKFTEKGMVMADDREYDFDAVVLATGFDSFTGSITKMGLKNKDGIDIKDIWDKGVNTYLGITVGGFPNMFMAYTPQAPTALSNGPTIIECQVETIVDFIKKLEAEGAKSIEPRQEAEAEWKHALNEMTKYTLFPFTDSWWNGSNIPGKKAENMSYIAGINMYEAQVRARMDGWKGFEVVGAA</sequence>
<comment type="similarity">
    <text evidence="2">Belongs to the FAD-binding monooxygenase family.</text>
</comment>